<name>A0A1B4XJD0_9GAMM</name>
<reference evidence="5 6" key="1">
    <citation type="submission" date="2015-05" db="EMBL/GenBank/DDBJ databases">
        <title>Complete genome sequence of a sulfur-oxidizing gammaproteobacterium strain HA5.</title>
        <authorList>
            <person name="Miura A."/>
            <person name="Kojima H."/>
            <person name="Fukui M."/>
        </authorList>
    </citation>
    <scope>NUCLEOTIDE SEQUENCE [LARGE SCALE GENOMIC DNA]</scope>
    <source>
        <strain evidence="5 6">HA5</strain>
    </source>
</reference>
<feature type="region of interest" description="Disordered" evidence="3">
    <location>
        <begin position="203"/>
        <end position="248"/>
    </location>
</feature>
<dbReference type="PANTHER" id="PTHR30329">
    <property type="entry name" value="STATOR ELEMENT OF FLAGELLAR MOTOR COMPLEX"/>
    <property type="match status" value="1"/>
</dbReference>
<dbReference type="Proteomes" id="UP000243180">
    <property type="component" value="Chromosome"/>
</dbReference>
<feature type="coiled-coil region" evidence="2">
    <location>
        <begin position="60"/>
        <end position="108"/>
    </location>
</feature>
<dbReference type="InterPro" id="IPR050330">
    <property type="entry name" value="Bact_OuterMem_StrucFunc"/>
</dbReference>
<feature type="compositionally biased region" description="Low complexity" evidence="3">
    <location>
        <begin position="228"/>
        <end position="248"/>
    </location>
</feature>
<proteinExistence type="predicted"/>
<evidence type="ECO:0000256" key="3">
    <source>
        <dbReference type="SAM" id="MobiDB-lite"/>
    </source>
</evidence>
<dbReference type="InParanoid" id="A0A1B4XJD0"/>
<dbReference type="CDD" id="cd07185">
    <property type="entry name" value="OmpA_C-like"/>
    <property type="match status" value="1"/>
</dbReference>
<sequence length="248" mass="27304">MKHSLYFLLAAGTILTGCVSTSTFEEKSAELAACESRAKNELAACNAARSETETRLTVVNQELDVHRKIAEANKQKLEAVQKQENVLRDRMQQELADKSVEIEQLRGQLTVRMLDKIVFRSGSANILPEGMAVLDKLVEVIADSSDIIRVEGHTDDTPISDKLKAKYPSNWELSAARASAVARYIETKHHINPKRLESLGFSEYHPVAPNDSPENKQRNRRVEIVLKPAPEAEAAPAAPAPAESGAKP</sequence>
<keyword evidence="2" id="KW-0175">Coiled coil</keyword>
<dbReference type="PROSITE" id="PS51257">
    <property type="entry name" value="PROKAR_LIPOPROTEIN"/>
    <property type="match status" value="1"/>
</dbReference>
<dbReference type="PROSITE" id="PS51123">
    <property type="entry name" value="OMPA_2"/>
    <property type="match status" value="1"/>
</dbReference>
<organism evidence="5 6">
    <name type="scientific">Sulfuricaulis limicola</name>
    <dbReference type="NCBI Taxonomy" id="1620215"/>
    <lineage>
        <taxon>Bacteria</taxon>
        <taxon>Pseudomonadati</taxon>
        <taxon>Pseudomonadota</taxon>
        <taxon>Gammaproteobacteria</taxon>
        <taxon>Acidiferrobacterales</taxon>
        <taxon>Acidiferrobacteraceae</taxon>
        <taxon>Sulfuricaulis</taxon>
    </lineage>
</organism>
<dbReference type="Pfam" id="PF00691">
    <property type="entry name" value="OmpA"/>
    <property type="match status" value="1"/>
</dbReference>
<evidence type="ECO:0000256" key="1">
    <source>
        <dbReference type="PROSITE-ProRule" id="PRU00473"/>
    </source>
</evidence>
<keyword evidence="1" id="KW-0472">Membrane</keyword>
<accession>A0A1B4XJD0</accession>
<dbReference type="PANTHER" id="PTHR30329:SF21">
    <property type="entry name" value="LIPOPROTEIN YIAD-RELATED"/>
    <property type="match status" value="1"/>
</dbReference>
<dbReference type="KEGG" id="slim:SCL_2631"/>
<protein>
    <submittedName>
        <fullName evidence="5">Chemotaxis protein MotB</fullName>
    </submittedName>
</protein>
<dbReference type="RefSeq" id="WP_172426054.1">
    <property type="nucleotide sequence ID" value="NZ_AP014879.1"/>
</dbReference>
<dbReference type="InterPro" id="IPR036737">
    <property type="entry name" value="OmpA-like_sf"/>
</dbReference>
<keyword evidence="6" id="KW-1185">Reference proteome</keyword>
<dbReference type="GO" id="GO:0016020">
    <property type="term" value="C:membrane"/>
    <property type="evidence" value="ECO:0007669"/>
    <property type="project" value="UniProtKB-UniRule"/>
</dbReference>
<dbReference type="Gene3D" id="3.30.1330.60">
    <property type="entry name" value="OmpA-like domain"/>
    <property type="match status" value="1"/>
</dbReference>
<dbReference type="SUPFAM" id="SSF103088">
    <property type="entry name" value="OmpA-like"/>
    <property type="match status" value="1"/>
</dbReference>
<evidence type="ECO:0000259" key="4">
    <source>
        <dbReference type="PROSITE" id="PS51123"/>
    </source>
</evidence>
<evidence type="ECO:0000313" key="6">
    <source>
        <dbReference type="Proteomes" id="UP000243180"/>
    </source>
</evidence>
<evidence type="ECO:0000313" key="5">
    <source>
        <dbReference type="EMBL" id="BAV34908.1"/>
    </source>
</evidence>
<feature type="domain" description="OmpA-like" evidence="4">
    <location>
        <begin position="106"/>
        <end position="230"/>
    </location>
</feature>
<evidence type="ECO:0000256" key="2">
    <source>
        <dbReference type="SAM" id="Coils"/>
    </source>
</evidence>
<feature type="compositionally biased region" description="Basic and acidic residues" evidence="3">
    <location>
        <begin position="213"/>
        <end position="224"/>
    </location>
</feature>
<dbReference type="AlphaFoldDB" id="A0A1B4XJD0"/>
<dbReference type="InterPro" id="IPR006665">
    <property type="entry name" value="OmpA-like"/>
</dbReference>
<gene>
    <name evidence="5" type="ORF">SCL_2631</name>
</gene>
<dbReference type="EMBL" id="AP014879">
    <property type="protein sequence ID" value="BAV34908.1"/>
    <property type="molecule type" value="Genomic_DNA"/>
</dbReference>